<dbReference type="AlphaFoldDB" id="A0A2X4VSE1"/>
<dbReference type="Pfam" id="PF10502">
    <property type="entry name" value="Peptidase_S26"/>
    <property type="match status" value="1"/>
</dbReference>
<evidence type="ECO:0000256" key="2">
    <source>
        <dbReference type="ARBA" id="ARBA00004401"/>
    </source>
</evidence>
<evidence type="ECO:0000256" key="1">
    <source>
        <dbReference type="ARBA" id="ARBA00000677"/>
    </source>
</evidence>
<dbReference type="PRINTS" id="PR00727">
    <property type="entry name" value="LEADERPTASE"/>
</dbReference>
<dbReference type="PANTHER" id="PTHR43390:SF1">
    <property type="entry name" value="CHLOROPLAST PROCESSING PEPTIDASE"/>
    <property type="match status" value="1"/>
</dbReference>
<dbReference type="PROSITE" id="PS00761">
    <property type="entry name" value="SPASE_I_3"/>
    <property type="match status" value="1"/>
</dbReference>
<dbReference type="InterPro" id="IPR019533">
    <property type="entry name" value="Peptidase_S26"/>
</dbReference>
<keyword evidence="16" id="KW-1185">Reference proteome</keyword>
<evidence type="ECO:0000313" key="16">
    <source>
        <dbReference type="Proteomes" id="UP000249134"/>
    </source>
</evidence>
<dbReference type="GO" id="GO:0005886">
    <property type="term" value="C:plasma membrane"/>
    <property type="evidence" value="ECO:0007669"/>
    <property type="project" value="UniProtKB-SubCell"/>
</dbReference>
<comment type="subcellular location">
    <subcellularLocation>
        <location evidence="2">Cell membrane</location>
        <topology evidence="2">Single-pass type II membrane protein</topology>
    </subcellularLocation>
    <subcellularLocation>
        <location evidence="13">Membrane</location>
        <topology evidence="13">Single-pass type II membrane protein</topology>
    </subcellularLocation>
</comment>
<feature type="active site" evidence="11">
    <location>
        <position position="80"/>
    </location>
</feature>
<comment type="catalytic activity">
    <reaction evidence="1 12">
        <text>Cleavage of hydrophobic, N-terminal signal or leader sequences from secreted and periplasmic proteins.</text>
        <dbReference type="EC" id="3.4.21.89"/>
    </reaction>
</comment>
<dbReference type="NCBIfam" id="TIGR02227">
    <property type="entry name" value="sigpep_I_bact"/>
    <property type="match status" value="1"/>
</dbReference>
<dbReference type="GO" id="GO:0009003">
    <property type="term" value="F:signal peptidase activity"/>
    <property type="evidence" value="ECO:0007669"/>
    <property type="project" value="UniProtKB-EC"/>
</dbReference>
<keyword evidence="5" id="KW-1003">Cell membrane</keyword>
<evidence type="ECO:0000313" key="15">
    <source>
        <dbReference type="EMBL" id="SQI53169.1"/>
    </source>
</evidence>
<evidence type="ECO:0000256" key="6">
    <source>
        <dbReference type="ARBA" id="ARBA00022670"/>
    </source>
</evidence>
<dbReference type="PROSITE" id="PS00501">
    <property type="entry name" value="SPASE_I_1"/>
    <property type="match status" value="1"/>
</dbReference>
<evidence type="ECO:0000256" key="13">
    <source>
        <dbReference type="RuleBase" id="RU362042"/>
    </source>
</evidence>
<evidence type="ECO:0000259" key="14">
    <source>
        <dbReference type="Pfam" id="PF10502"/>
    </source>
</evidence>
<dbReference type="GO" id="GO:0004252">
    <property type="term" value="F:serine-type endopeptidase activity"/>
    <property type="evidence" value="ECO:0007669"/>
    <property type="project" value="InterPro"/>
</dbReference>
<dbReference type="Proteomes" id="UP000249134">
    <property type="component" value="Chromosome 1"/>
</dbReference>
<keyword evidence="6 12" id="KW-0645">Protease</keyword>
<evidence type="ECO:0000256" key="3">
    <source>
        <dbReference type="ARBA" id="ARBA00009370"/>
    </source>
</evidence>
<feature type="active site" evidence="11">
    <location>
        <position position="40"/>
    </location>
</feature>
<dbReference type="InterPro" id="IPR019756">
    <property type="entry name" value="Pept_S26A_signal_pept_1_Ser-AS"/>
</dbReference>
<dbReference type="SUPFAM" id="SSF51306">
    <property type="entry name" value="LexA/Signal peptidase"/>
    <property type="match status" value="1"/>
</dbReference>
<dbReference type="KEGG" id="blen:NCTC4824_00676"/>
<dbReference type="InterPro" id="IPR036286">
    <property type="entry name" value="LexA/Signal_pep-like_sf"/>
</dbReference>
<comment type="similarity">
    <text evidence="3 13">Belongs to the peptidase S26 family.</text>
</comment>
<dbReference type="STRING" id="1348624.GCA_001591545_02536"/>
<evidence type="ECO:0000256" key="5">
    <source>
        <dbReference type="ARBA" id="ARBA00022475"/>
    </source>
</evidence>
<evidence type="ECO:0000256" key="11">
    <source>
        <dbReference type="PIRSR" id="PIRSR600223-1"/>
    </source>
</evidence>
<evidence type="ECO:0000256" key="12">
    <source>
        <dbReference type="RuleBase" id="RU003993"/>
    </source>
</evidence>
<dbReference type="InterPro" id="IPR019758">
    <property type="entry name" value="Pept_S26A_signal_pept_1_CS"/>
</dbReference>
<dbReference type="InterPro" id="IPR000223">
    <property type="entry name" value="Pept_S26A_signal_pept_1"/>
</dbReference>
<evidence type="ECO:0000256" key="4">
    <source>
        <dbReference type="ARBA" id="ARBA00013208"/>
    </source>
</evidence>
<accession>A0A2X4VSE1</accession>
<dbReference type="RefSeq" id="WP_066142436.1">
    <property type="nucleotide sequence ID" value="NZ_CBCSGM010000002.1"/>
</dbReference>
<gene>
    <name evidence="15" type="primary">sipT</name>
    <name evidence="15" type="ORF">NCTC4824_00676</name>
</gene>
<keyword evidence="9 12" id="KW-1133">Transmembrane helix</keyword>
<evidence type="ECO:0000256" key="7">
    <source>
        <dbReference type="ARBA" id="ARBA00022692"/>
    </source>
</evidence>
<dbReference type="PROSITE" id="PS00760">
    <property type="entry name" value="SPASE_I_2"/>
    <property type="match status" value="1"/>
</dbReference>
<dbReference type="FunFam" id="2.10.109.10:FF:000008">
    <property type="entry name" value="Signal peptidase I"/>
    <property type="match status" value="1"/>
</dbReference>
<dbReference type="CDD" id="cd06530">
    <property type="entry name" value="S26_SPase_I"/>
    <property type="match status" value="1"/>
</dbReference>
<keyword evidence="8 12" id="KW-0378">Hydrolase</keyword>
<sequence>MSKTHTKKEDSWFKPIILAVAIVFIVRTFIFSPFIVDGASMEPTLHDRERIIVSKTSNWIGDINRGDIIIIKGTKDNYVKRVIGLPGDVLEMKEDRLFINEKEVKEPYLKENQIVADKKGLLLTGDFGPLQIPEEHYFVMGDNRLDSGDSRNFLGYIDEKNIIGKSKFVFFPIKNMRITD</sequence>
<keyword evidence="7 12" id="KW-0812">Transmembrane</keyword>
<dbReference type="EMBL" id="LS483476">
    <property type="protein sequence ID" value="SQI53169.1"/>
    <property type="molecule type" value="Genomic_DNA"/>
</dbReference>
<name>A0A2X4VSE1_LEDLE</name>
<protein>
    <recommendedName>
        <fullName evidence="4 12">Signal peptidase I</fullName>
        <ecNumber evidence="4 12">3.4.21.89</ecNumber>
    </recommendedName>
</protein>
<dbReference type="InterPro" id="IPR019757">
    <property type="entry name" value="Pept_S26A_signal_pept_1_Lys-AS"/>
</dbReference>
<dbReference type="GO" id="GO:0006465">
    <property type="term" value="P:signal peptide processing"/>
    <property type="evidence" value="ECO:0007669"/>
    <property type="project" value="InterPro"/>
</dbReference>
<dbReference type="Gene3D" id="2.10.109.10">
    <property type="entry name" value="Umud Fragment, subunit A"/>
    <property type="match status" value="1"/>
</dbReference>
<feature type="domain" description="Peptidase S26" evidence="14">
    <location>
        <begin position="11"/>
        <end position="171"/>
    </location>
</feature>
<proteinExistence type="inferred from homology"/>
<dbReference type="PANTHER" id="PTHR43390">
    <property type="entry name" value="SIGNAL PEPTIDASE I"/>
    <property type="match status" value="1"/>
</dbReference>
<evidence type="ECO:0000256" key="8">
    <source>
        <dbReference type="ARBA" id="ARBA00022801"/>
    </source>
</evidence>
<evidence type="ECO:0000256" key="10">
    <source>
        <dbReference type="ARBA" id="ARBA00023136"/>
    </source>
</evidence>
<organism evidence="15 16">
    <name type="scientific">Lederbergia lenta</name>
    <name type="common">Bacillus lentus</name>
    <dbReference type="NCBI Taxonomy" id="1467"/>
    <lineage>
        <taxon>Bacteria</taxon>
        <taxon>Bacillati</taxon>
        <taxon>Bacillota</taxon>
        <taxon>Bacilli</taxon>
        <taxon>Bacillales</taxon>
        <taxon>Bacillaceae</taxon>
        <taxon>Lederbergia</taxon>
    </lineage>
</organism>
<dbReference type="EC" id="3.4.21.89" evidence="4 12"/>
<feature type="transmembrane region" description="Helical" evidence="12">
    <location>
        <begin position="12"/>
        <end position="36"/>
    </location>
</feature>
<reference evidence="15 16" key="1">
    <citation type="submission" date="2018-06" db="EMBL/GenBank/DDBJ databases">
        <authorList>
            <consortium name="Pathogen Informatics"/>
            <person name="Doyle S."/>
        </authorList>
    </citation>
    <scope>NUCLEOTIDE SEQUENCE [LARGE SCALE GENOMIC DNA]</scope>
    <source>
        <strain evidence="15 16">NCTC4824</strain>
    </source>
</reference>
<evidence type="ECO:0000256" key="9">
    <source>
        <dbReference type="ARBA" id="ARBA00022989"/>
    </source>
</evidence>
<keyword evidence="10 12" id="KW-0472">Membrane</keyword>